<protein>
    <submittedName>
        <fullName evidence="2">Str. FM013</fullName>
    </submittedName>
</protein>
<name>A0A0G4P2Z7_PENC3</name>
<dbReference type="EMBL" id="HG793137">
    <property type="protein sequence ID" value="CRL20697.1"/>
    <property type="molecule type" value="Genomic_DNA"/>
</dbReference>
<dbReference type="AlphaFoldDB" id="A0A0G4P2Z7"/>
<accession>A0A0G4P2Z7</accession>
<reference evidence="2 3" key="1">
    <citation type="journal article" date="2014" name="Nat. Commun.">
        <title>Multiple recent horizontal transfers of a large genomic region in cheese making fungi.</title>
        <authorList>
            <person name="Cheeseman K."/>
            <person name="Ropars J."/>
            <person name="Renault P."/>
            <person name="Dupont J."/>
            <person name="Gouzy J."/>
            <person name="Branca A."/>
            <person name="Abraham A.L."/>
            <person name="Ceppi M."/>
            <person name="Conseiller E."/>
            <person name="Debuchy R."/>
            <person name="Malagnac F."/>
            <person name="Goarin A."/>
            <person name="Silar P."/>
            <person name="Lacoste S."/>
            <person name="Sallet E."/>
            <person name="Bensimon A."/>
            <person name="Giraud T."/>
            <person name="Brygoo Y."/>
        </authorList>
    </citation>
    <scope>NUCLEOTIDE SEQUENCE [LARGE SCALE GENOMIC DNA]</scope>
    <source>
        <strain evidence="3">FM 013</strain>
    </source>
</reference>
<evidence type="ECO:0000256" key="1">
    <source>
        <dbReference type="SAM" id="MobiDB-lite"/>
    </source>
</evidence>
<feature type="region of interest" description="Disordered" evidence="1">
    <location>
        <begin position="14"/>
        <end position="33"/>
    </location>
</feature>
<organism evidence="2 3">
    <name type="scientific">Penicillium camemberti (strain FM 013)</name>
    <dbReference type="NCBI Taxonomy" id="1429867"/>
    <lineage>
        <taxon>Eukaryota</taxon>
        <taxon>Fungi</taxon>
        <taxon>Dikarya</taxon>
        <taxon>Ascomycota</taxon>
        <taxon>Pezizomycotina</taxon>
        <taxon>Eurotiomycetes</taxon>
        <taxon>Eurotiomycetidae</taxon>
        <taxon>Eurotiales</taxon>
        <taxon>Aspergillaceae</taxon>
        <taxon>Penicillium</taxon>
    </lineage>
</organism>
<dbReference type="Proteomes" id="UP000053732">
    <property type="component" value="Unassembled WGS sequence"/>
</dbReference>
<evidence type="ECO:0000313" key="3">
    <source>
        <dbReference type="Proteomes" id="UP000053732"/>
    </source>
</evidence>
<sequence length="77" mass="8446">MVCTELASSNVLAGGRGTLSRSPRSTRFTAPSSRDCIRTSGRFRIKPTPQPWGRGDPFDVITIRRNVVLKAAKRIAC</sequence>
<feature type="compositionally biased region" description="Polar residues" evidence="1">
    <location>
        <begin position="19"/>
        <end position="32"/>
    </location>
</feature>
<proteinExistence type="predicted"/>
<keyword evidence="3" id="KW-1185">Reference proteome</keyword>
<gene>
    <name evidence="2" type="ORF">PCAMFM013_S004g000638</name>
</gene>
<evidence type="ECO:0000313" key="2">
    <source>
        <dbReference type="EMBL" id="CRL20697.1"/>
    </source>
</evidence>